<dbReference type="CDD" id="cd13132">
    <property type="entry name" value="MATE_eukaryotic"/>
    <property type="match status" value="1"/>
</dbReference>
<dbReference type="InterPro" id="IPR002528">
    <property type="entry name" value="MATE_fam"/>
</dbReference>
<dbReference type="GO" id="GO:1990961">
    <property type="term" value="P:xenobiotic detoxification by transmembrane export across the plasma membrane"/>
    <property type="evidence" value="ECO:0007669"/>
    <property type="project" value="InterPro"/>
</dbReference>
<feature type="transmembrane region" description="Helical" evidence="7">
    <location>
        <begin position="106"/>
        <end position="130"/>
    </location>
</feature>
<dbReference type="GO" id="GO:0042910">
    <property type="term" value="F:xenobiotic transmembrane transporter activity"/>
    <property type="evidence" value="ECO:0007669"/>
    <property type="project" value="InterPro"/>
</dbReference>
<dbReference type="Proteomes" id="UP001280121">
    <property type="component" value="Unassembled WGS sequence"/>
</dbReference>
<evidence type="ECO:0000256" key="1">
    <source>
        <dbReference type="ARBA" id="ARBA00004141"/>
    </source>
</evidence>
<dbReference type="EMBL" id="JANJYI010000004">
    <property type="protein sequence ID" value="KAK2652339.1"/>
    <property type="molecule type" value="Genomic_DNA"/>
</dbReference>
<gene>
    <name evidence="8" type="ORF">Ddye_012195</name>
</gene>
<keyword evidence="5 7" id="KW-1133">Transmembrane helix</keyword>
<evidence type="ECO:0000313" key="9">
    <source>
        <dbReference type="Proteomes" id="UP001280121"/>
    </source>
</evidence>
<reference evidence="8" key="1">
    <citation type="journal article" date="2023" name="Plant J.">
        <title>Genome sequences and population genomics provide insights into the demographic history, inbreeding, and mutation load of two 'living fossil' tree species of Dipteronia.</title>
        <authorList>
            <person name="Feng Y."/>
            <person name="Comes H.P."/>
            <person name="Chen J."/>
            <person name="Zhu S."/>
            <person name="Lu R."/>
            <person name="Zhang X."/>
            <person name="Li P."/>
            <person name="Qiu J."/>
            <person name="Olsen K.M."/>
            <person name="Qiu Y."/>
        </authorList>
    </citation>
    <scope>NUCLEOTIDE SEQUENCE</scope>
    <source>
        <strain evidence="8">KIB01</strain>
    </source>
</reference>
<comment type="similarity">
    <text evidence="2 7">Belongs to the multi antimicrobial extrusion (MATE) (TC 2.A.66.1) family.</text>
</comment>
<feature type="transmembrane region" description="Helical" evidence="7">
    <location>
        <begin position="212"/>
        <end position="234"/>
    </location>
</feature>
<sequence length="749" mass="82628">MTTMREVDESSDHEKTRWAIKWDGFVEELRKAGRIAGPMVAVSMFQYLLQVVSVVMVGQLGQLALSSVAIATSLTNVTGFSLLSGMAGGLETLCGQAYGAQQYKKLGIHTHSAIISLILACLPICILWFFMDKLLPLIGQDPIISHEAHNYTICLIPALFGSAILKPLTRYLQTQSLTLPMLFSSLFVLCFHIPVCWTLVYKLQIGNSGAAVAFSLSTWLNVIMLGLYVMYSSACERTRSPLSKEAFLAIGHFFRLAVPSAVMVCLKWWSMELIILLSGLLPNPKLETSVLSICITLLRIDIYVVLLYITKHINFDYFYSTRVSNEMGAGNPHVARVAVWAATFLAAIEAVIVSTTLFCVRHVLGYAYSNDKQVVHYISVMVPLICLSVTMDSFQAVFSGVARGCGWQHIGAYINLGAFYLVGLPLGALLGFESHLRGKGLWIGIVAGSFVQSSLLFLITTFTNWKKQVQSLLLSLLQIIFALISFVLMEEALLQPAERKWSVTGLGFVEELKKLSFMAAPMVAVSVSNYLLQVVSMMMVGHLGELSLSGVAIATSFTNVTGFIPLFGLACALDTLCGQAYGAQEYQKLGTYTYSAMIFLVPICVPISILWIFMDKILLLAGQDPQIADVACKYSIWIIPALLACAILRPLIQYLQSQSFVLPLFLSSCATLCFHVPICYVLIYKVDLGNTGAALAINLSFWFNVIVLVLYVRYSSSCEKTITLFVKDINFSCLKEFFRFALPSALMVW</sequence>
<feature type="transmembrane region" description="Helical" evidence="7">
    <location>
        <begin position="441"/>
        <end position="459"/>
    </location>
</feature>
<keyword evidence="4 7" id="KW-0812">Transmembrane</keyword>
<dbReference type="InterPro" id="IPR045069">
    <property type="entry name" value="MATE_euk"/>
</dbReference>
<name>A0AAD9X3X6_9ROSI</name>
<dbReference type="Pfam" id="PF01554">
    <property type="entry name" value="MatE"/>
    <property type="match status" value="3"/>
</dbReference>
<feature type="transmembrane region" description="Helical" evidence="7">
    <location>
        <begin position="376"/>
        <end position="398"/>
    </location>
</feature>
<dbReference type="GO" id="GO:0015297">
    <property type="term" value="F:antiporter activity"/>
    <property type="evidence" value="ECO:0007669"/>
    <property type="project" value="InterPro"/>
</dbReference>
<accession>A0AAD9X3X6</accession>
<feature type="transmembrane region" description="Helical" evidence="7">
    <location>
        <begin position="471"/>
        <end position="489"/>
    </location>
</feature>
<evidence type="ECO:0000313" key="8">
    <source>
        <dbReference type="EMBL" id="KAK2652339.1"/>
    </source>
</evidence>
<evidence type="ECO:0000256" key="5">
    <source>
        <dbReference type="ARBA" id="ARBA00022989"/>
    </source>
</evidence>
<feature type="transmembrane region" description="Helical" evidence="7">
    <location>
        <begin position="410"/>
        <end position="429"/>
    </location>
</feature>
<evidence type="ECO:0000256" key="2">
    <source>
        <dbReference type="ARBA" id="ARBA00010199"/>
    </source>
</evidence>
<feature type="transmembrane region" description="Helical" evidence="7">
    <location>
        <begin position="337"/>
        <end position="364"/>
    </location>
</feature>
<evidence type="ECO:0000256" key="7">
    <source>
        <dbReference type="RuleBase" id="RU004914"/>
    </source>
</evidence>
<feature type="transmembrane region" description="Helical" evidence="7">
    <location>
        <begin position="181"/>
        <end position="200"/>
    </location>
</feature>
<feature type="transmembrane region" description="Helical" evidence="7">
    <location>
        <begin position="634"/>
        <end position="652"/>
    </location>
</feature>
<dbReference type="PANTHER" id="PTHR11206">
    <property type="entry name" value="MULTIDRUG RESISTANCE PROTEIN"/>
    <property type="match status" value="1"/>
</dbReference>
<comment type="subcellular location">
    <subcellularLocation>
        <location evidence="1">Membrane</location>
        <topology evidence="1">Multi-pass membrane protein</topology>
    </subcellularLocation>
</comment>
<keyword evidence="3" id="KW-0813">Transport</keyword>
<dbReference type="GO" id="GO:0016020">
    <property type="term" value="C:membrane"/>
    <property type="evidence" value="ECO:0007669"/>
    <property type="project" value="UniProtKB-SubCell"/>
</dbReference>
<feature type="transmembrane region" description="Helical" evidence="7">
    <location>
        <begin position="515"/>
        <end position="532"/>
    </location>
</feature>
<feature type="transmembrane region" description="Helical" evidence="7">
    <location>
        <begin position="594"/>
        <end position="614"/>
    </location>
</feature>
<keyword evidence="9" id="KW-1185">Reference proteome</keyword>
<evidence type="ECO:0000256" key="4">
    <source>
        <dbReference type="ARBA" id="ARBA00022692"/>
    </source>
</evidence>
<feature type="transmembrane region" description="Helical" evidence="7">
    <location>
        <begin position="664"/>
        <end position="686"/>
    </location>
</feature>
<proteinExistence type="inferred from homology"/>
<feature type="transmembrane region" description="Helical" evidence="7">
    <location>
        <begin position="692"/>
        <end position="712"/>
    </location>
</feature>
<keyword evidence="6 7" id="KW-0472">Membrane</keyword>
<evidence type="ECO:0000256" key="3">
    <source>
        <dbReference type="ARBA" id="ARBA00022448"/>
    </source>
</evidence>
<dbReference type="AlphaFoldDB" id="A0AAD9X3X6"/>
<feature type="transmembrane region" description="Helical" evidence="7">
    <location>
        <begin position="289"/>
        <end position="309"/>
    </location>
</feature>
<comment type="caution">
    <text evidence="8">The sequence shown here is derived from an EMBL/GenBank/DDBJ whole genome shotgun (WGS) entry which is preliminary data.</text>
</comment>
<feature type="transmembrane region" description="Helical" evidence="7">
    <location>
        <begin position="35"/>
        <end position="57"/>
    </location>
</feature>
<organism evidence="8 9">
    <name type="scientific">Dipteronia dyeriana</name>
    <dbReference type="NCBI Taxonomy" id="168575"/>
    <lineage>
        <taxon>Eukaryota</taxon>
        <taxon>Viridiplantae</taxon>
        <taxon>Streptophyta</taxon>
        <taxon>Embryophyta</taxon>
        <taxon>Tracheophyta</taxon>
        <taxon>Spermatophyta</taxon>
        <taxon>Magnoliopsida</taxon>
        <taxon>eudicotyledons</taxon>
        <taxon>Gunneridae</taxon>
        <taxon>Pentapetalae</taxon>
        <taxon>rosids</taxon>
        <taxon>malvids</taxon>
        <taxon>Sapindales</taxon>
        <taxon>Sapindaceae</taxon>
        <taxon>Hippocastanoideae</taxon>
        <taxon>Acereae</taxon>
        <taxon>Dipteronia</taxon>
    </lineage>
</organism>
<evidence type="ECO:0000256" key="6">
    <source>
        <dbReference type="ARBA" id="ARBA00023136"/>
    </source>
</evidence>
<dbReference type="NCBIfam" id="TIGR00797">
    <property type="entry name" value="matE"/>
    <property type="match status" value="1"/>
</dbReference>
<protein>
    <recommendedName>
        <fullName evidence="7">Protein DETOXIFICATION</fullName>
    </recommendedName>
    <alternativeName>
        <fullName evidence="7">Multidrug and toxic compound extrusion protein</fullName>
    </alternativeName>
</protein>